<sequence>MAHMEHLSGPIVIVHGGASTVPDSMVQAKLNGVKAAANRAFERLMSTGATAVDAVEAAVVSMENDPNFNAGSTFVLNSRGWTLSIYTYCRSKCVVLQTVRRDHDTVGAVAIDSQGKVASATSTGGITGKLPGRVGDTPLPGCGGYADNKVGAVSVTGHGEMIMRSILSARIITNLERGLQPKEALSQALQLTKSRTSGGAGAILVTADSKVAVDFSTSQMPWAYRTLTTLHYGIHPNDHHIEKI</sequence>
<protein>
    <recommendedName>
        <fullName evidence="4">Asparaginase</fullName>
    </recommendedName>
</protein>
<evidence type="ECO:0008006" key="4">
    <source>
        <dbReference type="Google" id="ProtNLM"/>
    </source>
</evidence>
<dbReference type="Pfam" id="PF01112">
    <property type="entry name" value="Asparaginase_2"/>
    <property type="match status" value="2"/>
</dbReference>
<dbReference type="PANTHER" id="PTHR10188:SF41">
    <property type="entry name" value="ISOASPARTYL PEPTIDASE_L-ASPARAGINASE"/>
    <property type="match status" value="1"/>
</dbReference>
<dbReference type="SUPFAM" id="SSF56235">
    <property type="entry name" value="N-terminal nucleophile aminohydrolases (Ntn hydrolases)"/>
    <property type="match status" value="1"/>
</dbReference>
<reference evidence="2 3" key="1">
    <citation type="submission" date="2022-03" db="EMBL/GenBank/DDBJ databases">
        <title>A chromosomal length assembly of Cordylochernes scorpioides.</title>
        <authorList>
            <person name="Zeh D."/>
            <person name="Zeh J."/>
        </authorList>
    </citation>
    <scope>NUCLEOTIDE SEQUENCE [LARGE SCALE GENOMIC DNA]</scope>
    <source>
        <strain evidence="2">IN4F17</strain>
        <tissue evidence="2">Whole Body</tissue>
    </source>
</reference>
<organism evidence="2 3">
    <name type="scientific">Cordylochernes scorpioides</name>
    <dbReference type="NCBI Taxonomy" id="51811"/>
    <lineage>
        <taxon>Eukaryota</taxon>
        <taxon>Metazoa</taxon>
        <taxon>Ecdysozoa</taxon>
        <taxon>Arthropoda</taxon>
        <taxon>Chelicerata</taxon>
        <taxon>Arachnida</taxon>
        <taxon>Pseudoscorpiones</taxon>
        <taxon>Cheliferoidea</taxon>
        <taxon>Chernetidae</taxon>
        <taxon>Cordylochernes</taxon>
    </lineage>
</organism>
<name>A0ABY6LNK8_9ARAC</name>
<proteinExistence type="inferred from homology"/>
<evidence type="ECO:0000313" key="2">
    <source>
        <dbReference type="EMBL" id="UYV82758.1"/>
    </source>
</evidence>
<comment type="similarity">
    <text evidence="1">Belongs to the Ntn-hydrolase family.</text>
</comment>
<dbReference type="InterPro" id="IPR000246">
    <property type="entry name" value="Peptidase_T2"/>
</dbReference>
<evidence type="ECO:0000313" key="3">
    <source>
        <dbReference type="Proteomes" id="UP001235939"/>
    </source>
</evidence>
<evidence type="ECO:0000256" key="1">
    <source>
        <dbReference type="ARBA" id="ARBA00010872"/>
    </source>
</evidence>
<dbReference type="Proteomes" id="UP001235939">
    <property type="component" value="Chromosome 22"/>
</dbReference>
<gene>
    <name evidence="2" type="ORF">LAZ67_22000757</name>
</gene>
<keyword evidence="3" id="KW-1185">Reference proteome</keyword>
<accession>A0ABY6LNK8</accession>
<dbReference type="PANTHER" id="PTHR10188">
    <property type="entry name" value="L-ASPARAGINASE"/>
    <property type="match status" value="1"/>
</dbReference>
<dbReference type="EMBL" id="CP092884">
    <property type="protein sequence ID" value="UYV82758.1"/>
    <property type="molecule type" value="Genomic_DNA"/>
</dbReference>
<dbReference type="Gene3D" id="3.60.20.30">
    <property type="entry name" value="(Glycosyl)asparaginase"/>
    <property type="match status" value="1"/>
</dbReference>
<dbReference type="InterPro" id="IPR029055">
    <property type="entry name" value="Ntn_hydrolases_N"/>
</dbReference>